<feature type="domain" description="MACPF" evidence="5">
    <location>
        <begin position="576"/>
        <end position="918"/>
    </location>
</feature>
<dbReference type="InterPro" id="IPR020864">
    <property type="entry name" value="MACPF"/>
</dbReference>
<dbReference type="GO" id="GO:0031640">
    <property type="term" value="P:killing of cells of another organism"/>
    <property type="evidence" value="ECO:0007669"/>
    <property type="project" value="UniProtKB-KW"/>
</dbReference>
<accession>A0A976QTQ6</accession>
<evidence type="ECO:0000256" key="1">
    <source>
        <dbReference type="ARBA" id="ARBA00004613"/>
    </source>
</evidence>
<evidence type="ECO:0000313" key="7">
    <source>
        <dbReference type="Proteomes" id="UP000244811"/>
    </source>
</evidence>
<keyword evidence="4" id="KW-1015">Disulfide bond</keyword>
<gene>
    <name evidence="6" type="ORF">MACK_001802</name>
</gene>
<name>A0A976QTQ6_THEOR</name>
<evidence type="ECO:0000256" key="4">
    <source>
        <dbReference type="ARBA" id="ARBA00023157"/>
    </source>
</evidence>
<dbReference type="SMART" id="SM00457">
    <property type="entry name" value="MACPF"/>
    <property type="match status" value="2"/>
</dbReference>
<dbReference type="AlphaFoldDB" id="A0A976QTQ6"/>
<evidence type="ECO:0000259" key="5">
    <source>
        <dbReference type="PROSITE" id="PS51412"/>
    </source>
</evidence>
<feature type="domain" description="MACPF" evidence="5">
    <location>
        <begin position="19"/>
        <end position="348"/>
    </location>
</feature>
<protein>
    <recommendedName>
        <fullName evidence="5">MACPF domain-containing protein</fullName>
    </recommendedName>
</protein>
<dbReference type="PROSITE" id="PS51412">
    <property type="entry name" value="MACPF_2"/>
    <property type="match status" value="2"/>
</dbReference>
<reference evidence="6" key="1">
    <citation type="submission" date="2022-07" db="EMBL/GenBank/DDBJ databases">
        <title>Evaluation of T. orientalis genome assembly methods using nanopore sequencing and analysis of variation between genomes.</title>
        <authorList>
            <person name="Yam J."/>
            <person name="Micallef M.L."/>
            <person name="Liu M."/>
            <person name="Djordjevic S.P."/>
            <person name="Bogema D.R."/>
            <person name="Jenkins C."/>
        </authorList>
    </citation>
    <scope>NUCLEOTIDE SEQUENCE</scope>
    <source>
        <strain evidence="6">Goon Nure</strain>
    </source>
</reference>
<evidence type="ECO:0000313" key="6">
    <source>
        <dbReference type="EMBL" id="UKK00989.2"/>
    </source>
</evidence>
<comment type="subcellular location">
    <subcellularLocation>
        <location evidence="1">Secreted</location>
    </subcellularLocation>
</comment>
<dbReference type="Proteomes" id="UP000244811">
    <property type="component" value="Chromosome 3"/>
</dbReference>
<organism evidence="6 7">
    <name type="scientific">Theileria orientalis</name>
    <dbReference type="NCBI Taxonomy" id="68886"/>
    <lineage>
        <taxon>Eukaryota</taxon>
        <taxon>Sar</taxon>
        <taxon>Alveolata</taxon>
        <taxon>Apicomplexa</taxon>
        <taxon>Aconoidasida</taxon>
        <taxon>Piroplasmida</taxon>
        <taxon>Theileriidae</taxon>
        <taxon>Theileria</taxon>
    </lineage>
</organism>
<keyword evidence="2" id="KW-0964">Secreted</keyword>
<dbReference type="PANTHER" id="PTHR45742">
    <property type="entry name" value="COMPLEMENT COMPONENT C6"/>
    <property type="match status" value="1"/>
</dbReference>
<sequence>MLFKWVCCKNEDVEIKALFDKYNNIQNRNVNNIEYLGCGYSFDHLKQNINNFKSPIIQSYENVVDVQDQFICDISMEQLNIQNEQELVKKIYTHNQNSGSNAYSSYNNEEIIDDNLKDVFSKHKNLLIKKYKCIVYKSSLISKNPLQSNNDAKNGIFLRALNGLYNNCKHKFDSDNCDVATYKKNSLDPKCIKCVMPWVQFFKDYGLYVTNQVTMGGIINKFYDVNKYGGSSEKKYDRKNVNESSTFFKLVSHRSEQNDSSSSDETNTEHLEEVYTFTVGPEPSGDKLTSKVVSEWLQDVIQNPTPIDFQLIPIKEIIPKEYLQIYSDALDYYLKLHDGDIRVSQMDGTNNIMINILKSSKNSVKILTEDEKHVKVCSGEDKAMLGFCMSLNSNGELRQLQLLNNKLNLCLYTQNTSSVLMWALCTINQLQDSKQMIYRPSNNKNENKKLKCPANMAILYGFIVNVKNPTYIRLCKSGERSCSDDEMNINGFIWLFCIPKNVININFIKSILKTGVDKVENRCPDKYKLIHGIKFMFHQNNDNPKDNLIMEPCDGLVDNCNIKCKDCKYVASLIMYIIKKINKFKKIPSLEYLGCGYDILFGNPLTDSELLVDPGFRDPIVSYSVVFKKNKLFQKVSSSNISNAWIRPLIECKRSNERTVVDNLENYKSLISVDSDISASTIDESAKFSLSTNFSEISDLLKSSKNKLYVDKSYCFLLEAGIPLNHSLKLKNSFIAAARKLKINFHKYTENCSVLKYTVDKNSEECKEVKAWMDMFEQFGTHFSYDIKLGGRITYITQEEGSKDNKNNEKEVGVGLSGKEKRSNVTGEANVDFIFGKKSNKSKNLSFKHTNILGGLPVGDISNDSEYVKWIKSVYKYPMPIRSQFAPISKLFKTKGLKNAYNEAYGFYLGTKGINTQK</sequence>
<dbReference type="Pfam" id="PF01823">
    <property type="entry name" value="MACPF"/>
    <property type="match status" value="2"/>
</dbReference>
<dbReference type="EMBL" id="CP056070">
    <property type="protein sequence ID" value="UKK00989.2"/>
    <property type="molecule type" value="Genomic_DNA"/>
</dbReference>
<dbReference type="GO" id="GO:0005576">
    <property type="term" value="C:extracellular region"/>
    <property type="evidence" value="ECO:0007669"/>
    <property type="project" value="UniProtKB-SubCell"/>
</dbReference>
<dbReference type="PANTHER" id="PTHR45742:SF8">
    <property type="entry name" value="FLOCCULATION PROTEIN FLO11"/>
    <property type="match status" value="1"/>
</dbReference>
<proteinExistence type="predicted"/>
<evidence type="ECO:0000256" key="2">
    <source>
        <dbReference type="ARBA" id="ARBA00022525"/>
    </source>
</evidence>
<evidence type="ECO:0000256" key="3">
    <source>
        <dbReference type="ARBA" id="ARBA00022852"/>
    </source>
</evidence>
<keyword evidence="3" id="KW-0204">Cytolysis</keyword>